<accession>A0AAD9CTH6</accession>
<sequence length="501" mass="58764">MRRVLPRTLLRPAQPSLRPVQPTLRRYESSTPSSSSTASSSTPNDSRPRLLTPSETPAEMPASMQSMARTRPQRVVYRRDKFFPDHPHFAQDLHTDPELFNLDRPVEKRMPFVNEKWFDAWRDKGFFAGDPKVTRTHYIEFERAWRSRIRGLEHSLWNREKKEWERRDKSVFLIQRSIELGYPLTRVKAAQPLTARELFDARPESMTINDSELHREVLKTIKGLDIAGREIIFERGTWLSVKKPARSEGSPAALEEAPEDVEEIAQQDALNKRVNELVRWSAVEKRLDTPEEAELIDRRPWKESLVGYRVYLPNIVVRLVRNHTPKDQPYDPYIATFRIPTGMTKTDLRSYLKSVYDLDITFIRTDLYWGKVIRDQKGRKIRQKGMLHNYKRAVVGLYEPFHYPDDLDELRALGRATGRGDEYAATRMATMESTFFAKTNAMMRKRFIQKILKRASYRYRDKGSNNKGSIARNILMRKQERENTIRGVAEELRRRVNNSTQ</sequence>
<dbReference type="GO" id="GO:0005762">
    <property type="term" value="C:mitochondrial large ribosomal subunit"/>
    <property type="evidence" value="ECO:0007669"/>
    <property type="project" value="TreeGrafter"/>
</dbReference>
<dbReference type="SUPFAM" id="SSF54189">
    <property type="entry name" value="Ribosomal proteins S24e, L23 and L15e"/>
    <property type="match status" value="1"/>
</dbReference>
<comment type="similarity">
    <text evidence="1">Belongs to the universal ribosomal protein uL23 family.</text>
</comment>
<evidence type="ECO:0000313" key="6">
    <source>
        <dbReference type="EMBL" id="KAK1921631.1"/>
    </source>
</evidence>
<dbReference type="InterPro" id="IPR013025">
    <property type="entry name" value="Ribosomal_uL23-like"/>
</dbReference>
<organism evidence="6 7">
    <name type="scientific">Papiliotrema laurentii</name>
    <name type="common">Cryptococcus laurentii</name>
    <dbReference type="NCBI Taxonomy" id="5418"/>
    <lineage>
        <taxon>Eukaryota</taxon>
        <taxon>Fungi</taxon>
        <taxon>Dikarya</taxon>
        <taxon>Basidiomycota</taxon>
        <taxon>Agaricomycotina</taxon>
        <taxon>Tremellomycetes</taxon>
        <taxon>Tremellales</taxon>
        <taxon>Rhynchogastremaceae</taxon>
        <taxon>Papiliotrema</taxon>
    </lineage>
</organism>
<evidence type="ECO:0000256" key="1">
    <source>
        <dbReference type="ARBA" id="ARBA00006700"/>
    </source>
</evidence>
<feature type="region of interest" description="Disordered" evidence="5">
    <location>
        <begin position="1"/>
        <end position="71"/>
    </location>
</feature>
<dbReference type="Gene3D" id="3.30.70.330">
    <property type="match status" value="1"/>
</dbReference>
<dbReference type="PANTHER" id="PTHR12059">
    <property type="entry name" value="RIBOSOMAL PROTEIN L23-RELATED"/>
    <property type="match status" value="1"/>
</dbReference>
<dbReference type="EMBL" id="JAODAN010000010">
    <property type="protein sequence ID" value="KAK1921631.1"/>
    <property type="molecule type" value="Genomic_DNA"/>
</dbReference>
<evidence type="ECO:0000256" key="2">
    <source>
        <dbReference type="ARBA" id="ARBA00022980"/>
    </source>
</evidence>
<evidence type="ECO:0000256" key="5">
    <source>
        <dbReference type="SAM" id="MobiDB-lite"/>
    </source>
</evidence>
<dbReference type="GO" id="GO:0032543">
    <property type="term" value="P:mitochondrial translation"/>
    <property type="evidence" value="ECO:0007669"/>
    <property type="project" value="TreeGrafter"/>
</dbReference>
<dbReference type="InterPro" id="IPR012677">
    <property type="entry name" value="Nucleotide-bd_a/b_plait_sf"/>
</dbReference>
<gene>
    <name evidence="6" type="ORF">DB88DRAFT_457171</name>
</gene>
<dbReference type="Proteomes" id="UP001182556">
    <property type="component" value="Unassembled WGS sequence"/>
</dbReference>
<proteinExistence type="inferred from homology"/>
<evidence type="ECO:0000256" key="4">
    <source>
        <dbReference type="ARBA" id="ARBA00039977"/>
    </source>
</evidence>
<comment type="caution">
    <text evidence="6">The sequence shown here is derived from an EMBL/GenBank/DDBJ whole genome shotgun (WGS) entry which is preliminary data.</text>
</comment>
<dbReference type="AlphaFoldDB" id="A0AAD9CTH6"/>
<name>A0AAD9CTH6_PAPLA</name>
<protein>
    <recommendedName>
        <fullName evidence="4">Large ribosomal subunit protein uL23m</fullName>
    </recommendedName>
</protein>
<reference evidence="6" key="1">
    <citation type="submission" date="2023-02" db="EMBL/GenBank/DDBJ databases">
        <title>Identification and recombinant expression of a fungal hydrolase from Papiliotrema laurentii that hydrolyzes apple cutin and clears colloidal polyester polyurethane.</title>
        <authorList>
            <consortium name="DOE Joint Genome Institute"/>
            <person name="Roman V.A."/>
            <person name="Bojanowski C."/>
            <person name="Crable B.R."/>
            <person name="Wagner D.N."/>
            <person name="Hung C.S."/>
            <person name="Nadeau L.J."/>
            <person name="Schratz L."/>
            <person name="Haridas S."/>
            <person name="Pangilinan J."/>
            <person name="Lipzen A."/>
            <person name="Na H."/>
            <person name="Yan M."/>
            <person name="Ng V."/>
            <person name="Grigoriev I.V."/>
            <person name="Spatafora J.W."/>
            <person name="Barlow D."/>
            <person name="Biffinger J."/>
            <person name="Kelley-Loughnane N."/>
            <person name="Varaljay V.A."/>
            <person name="Crookes-Goodson W.J."/>
        </authorList>
    </citation>
    <scope>NUCLEOTIDE SEQUENCE</scope>
    <source>
        <strain evidence="6">5307AH</strain>
    </source>
</reference>
<dbReference type="PANTHER" id="PTHR12059:SF5">
    <property type="entry name" value="LARGE RIBOSOMAL SUBUNIT PROTEIN UL23M"/>
    <property type="match status" value="1"/>
</dbReference>
<dbReference type="GO" id="GO:0003735">
    <property type="term" value="F:structural constituent of ribosome"/>
    <property type="evidence" value="ECO:0007669"/>
    <property type="project" value="InterPro"/>
</dbReference>
<dbReference type="InterPro" id="IPR012678">
    <property type="entry name" value="Ribosomal_uL23/eL15/eS24_sf"/>
</dbReference>
<keyword evidence="7" id="KW-1185">Reference proteome</keyword>
<evidence type="ECO:0000313" key="7">
    <source>
        <dbReference type="Proteomes" id="UP001182556"/>
    </source>
</evidence>
<keyword evidence="2" id="KW-0689">Ribosomal protein</keyword>
<feature type="compositionally biased region" description="Low complexity" evidence="5">
    <location>
        <begin position="29"/>
        <end position="43"/>
    </location>
</feature>
<keyword evidence="3" id="KW-0687">Ribonucleoprotein</keyword>
<evidence type="ECO:0000256" key="3">
    <source>
        <dbReference type="ARBA" id="ARBA00023274"/>
    </source>
</evidence>